<reference evidence="1" key="1">
    <citation type="submission" date="2022-11" db="EMBL/GenBank/DDBJ databases">
        <title>Lysinibacillus irui.</title>
        <authorList>
            <person name="Akintayo S.O."/>
        </authorList>
    </citation>
    <scope>NUCLEOTIDE SEQUENCE</scope>
    <source>
        <strain evidence="1">IRB4-01</strain>
        <plasmid evidence="1">unnamed</plasmid>
    </source>
</reference>
<dbReference type="Proteomes" id="UP001219585">
    <property type="component" value="Plasmid unnamed"/>
</dbReference>
<protein>
    <submittedName>
        <fullName evidence="1">Uncharacterized protein</fullName>
    </submittedName>
</protein>
<keyword evidence="1" id="KW-0614">Plasmid</keyword>
<dbReference type="KEGG" id="liu:OU989_22695"/>
<evidence type="ECO:0000313" key="2">
    <source>
        <dbReference type="Proteomes" id="UP001219585"/>
    </source>
</evidence>
<evidence type="ECO:0000313" key="1">
    <source>
        <dbReference type="EMBL" id="WDV09335.1"/>
    </source>
</evidence>
<geneLocation type="plasmid" evidence="1 2">
    <name>unnamed</name>
</geneLocation>
<gene>
    <name evidence="1" type="ORF">OU989_22695</name>
</gene>
<dbReference type="RefSeq" id="WP_274797552.1">
    <property type="nucleotide sequence ID" value="NZ_CP113528.1"/>
</dbReference>
<dbReference type="EMBL" id="CP113528">
    <property type="protein sequence ID" value="WDV09335.1"/>
    <property type="molecule type" value="Genomic_DNA"/>
</dbReference>
<name>A0AAJ5RX95_9BACI</name>
<organism evidence="1 2">
    <name type="scientific">Lysinibacillus irui</name>
    <dbReference type="NCBI Taxonomy" id="2998077"/>
    <lineage>
        <taxon>Bacteria</taxon>
        <taxon>Bacillati</taxon>
        <taxon>Bacillota</taxon>
        <taxon>Bacilli</taxon>
        <taxon>Bacillales</taxon>
        <taxon>Bacillaceae</taxon>
        <taxon>Lysinibacillus</taxon>
    </lineage>
</organism>
<dbReference type="AlphaFoldDB" id="A0AAJ5RX95"/>
<sequence length="251" mass="30065">MNKITDITEQLNVKKRAEKEENRWKIIKDKCRLETVNEILQYRPEYDYDEIQWFEDTLIEYDISILDFCYDVLTLSELKFNIKYHDTLLDWDESAGYVLVTLFNLKNNDEENEYENFFEKIKNQGKARKIVYFSNLQIKKETEQIIHCLKQGKEGVMLLIDQQIEKGITNSDVESLDRFIEFIGVEDKRLYEVFSDALRLDSLIFYKLHEINWYIAVDKAIIFLAILKLTIPEQFEDSFNSITERINDSFL</sequence>
<accession>A0AAJ5RX95</accession>
<proteinExistence type="predicted"/>